<dbReference type="Proteomes" id="UP000694865">
    <property type="component" value="Unplaced"/>
</dbReference>
<evidence type="ECO:0000256" key="1">
    <source>
        <dbReference type="SAM" id="MobiDB-lite"/>
    </source>
</evidence>
<name>A0ABM0MN38_SACKO</name>
<dbReference type="GeneID" id="102800486"/>
<organism evidence="2 3">
    <name type="scientific">Saccoglossus kowalevskii</name>
    <name type="common">Acorn worm</name>
    <dbReference type="NCBI Taxonomy" id="10224"/>
    <lineage>
        <taxon>Eukaryota</taxon>
        <taxon>Metazoa</taxon>
        <taxon>Hemichordata</taxon>
        <taxon>Enteropneusta</taxon>
        <taxon>Harrimaniidae</taxon>
        <taxon>Saccoglossus</taxon>
    </lineage>
</organism>
<evidence type="ECO:0000313" key="2">
    <source>
        <dbReference type="Proteomes" id="UP000694865"/>
    </source>
</evidence>
<keyword evidence="2" id="KW-1185">Reference proteome</keyword>
<evidence type="ECO:0000313" key="3">
    <source>
        <dbReference type="RefSeq" id="XP_006821429.1"/>
    </source>
</evidence>
<accession>A0ABM0MN38</accession>
<feature type="compositionally biased region" description="Polar residues" evidence="1">
    <location>
        <begin position="16"/>
        <end position="26"/>
    </location>
</feature>
<sequence length="197" mass="21886">MDVRPLQNKPSRQRVSDSQNTVTNIRFQEPDMTRRESDFRPFSEKSSVPPALGAGRGVMPVDKPLRRPHTPGIAASFCEKWQGNSKRDQVPDGDDDWPALGASAAPRRDQRKVSTLEKKYAGNSTAPPASVAPLPPAEWQQSQSHNHGSIQDIATPYQKDNIRDISNLLLHQRGRGYLAASQLQPQMENLSLKQQAS</sequence>
<feature type="region of interest" description="Disordered" evidence="1">
    <location>
        <begin position="1"/>
        <end position="147"/>
    </location>
</feature>
<gene>
    <name evidence="3" type="primary">LOC102800486</name>
</gene>
<proteinExistence type="predicted"/>
<protein>
    <submittedName>
        <fullName evidence="3">Uncharacterized protein LOC102800486</fullName>
    </submittedName>
</protein>
<dbReference type="RefSeq" id="XP_006821429.1">
    <property type="nucleotide sequence ID" value="XM_006821366.1"/>
</dbReference>
<feature type="compositionally biased region" description="Basic and acidic residues" evidence="1">
    <location>
        <begin position="28"/>
        <end position="43"/>
    </location>
</feature>
<feature type="compositionally biased region" description="Basic and acidic residues" evidence="1">
    <location>
        <begin position="106"/>
        <end position="120"/>
    </location>
</feature>
<reference evidence="3" key="1">
    <citation type="submission" date="2025-08" db="UniProtKB">
        <authorList>
            <consortium name="RefSeq"/>
        </authorList>
    </citation>
    <scope>IDENTIFICATION</scope>
    <source>
        <tissue evidence="3">Testes</tissue>
    </source>
</reference>